<comment type="caution">
    <text evidence="2">The sequence shown here is derived from an EMBL/GenBank/DDBJ whole genome shotgun (WGS) entry which is preliminary data.</text>
</comment>
<dbReference type="Proteomes" id="UP000051181">
    <property type="component" value="Unassembled WGS sequence"/>
</dbReference>
<dbReference type="AlphaFoldDB" id="A0A0R1EZG6"/>
<sequence length="366" mass="41116">MTTTTFTDLKTLLSELDQGPFVSLYFSMAPARQADKNRLTIKQLFKSAATQFSQDFPDLDWQPYEQQLTPLLTDIPYWQDELPTSFGIITSAAHTTVLRLDTTVESQACVSSWPNLLPQIAAQQLAFNFDLLCLNQDSFQLFQVNTGVPEAISLPDDAPTTLQKALGTEVSGGDLNFHAHTGGHGEHVSYHGHNTADAEKEIDHRNYYQAVADYIREITAKRQRALVLFALPENQSLFRPLAKNIYLAEHLTIERSPISLTNSELTTALKPLQTKWQAELLSIVHERYDLAANQKLIVSEPEELRNAALAGQIDTLLIDQTQLTGTTPDWLLEICDQVLRYQGRVRIFPTADYPAAEAVTAIKRYR</sequence>
<protein>
    <recommendedName>
        <fullName evidence="1">Bacterial archaeo-eukaryotic release factor family 6 domain-containing protein</fullName>
    </recommendedName>
</protein>
<dbReference type="PATRIC" id="fig|913848.6.peg.2109"/>
<dbReference type="EMBL" id="AZCN01000064">
    <property type="protein sequence ID" value="KRK14847.1"/>
    <property type="molecule type" value="Genomic_DNA"/>
</dbReference>
<dbReference type="InterPro" id="IPR040628">
    <property type="entry name" value="BaeRF_family6"/>
</dbReference>
<dbReference type="Pfam" id="PF18848">
    <property type="entry name" value="baeRF_family6"/>
    <property type="match status" value="1"/>
</dbReference>
<reference evidence="2 3" key="1">
    <citation type="journal article" date="2015" name="Genome Announc.">
        <title>Expanding the biotechnology potential of lactobacilli through comparative genomics of 213 strains and associated genera.</title>
        <authorList>
            <person name="Sun Z."/>
            <person name="Harris H.M."/>
            <person name="McCann A."/>
            <person name="Guo C."/>
            <person name="Argimon S."/>
            <person name="Zhang W."/>
            <person name="Yang X."/>
            <person name="Jeffery I.B."/>
            <person name="Cooney J.C."/>
            <person name="Kagawa T.F."/>
            <person name="Liu W."/>
            <person name="Song Y."/>
            <person name="Salvetti E."/>
            <person name="Wrobel A."/>
            <person name="Rasinkangas P."/>
            <person name="Parkhill J."/>
            <person name="Rea M.C."/>
            <person name="O'Sullivan O."/>
            <person name="Ritari J."/>
            <person name="Douillard F.P."/>
            <person name="Paul Ross R."/>
            <person name="Yang R."/>
            <person name="Briner A.E."/>
            <person name="Felis G.E."/>
            <person name="de Vos W.M."/>
            <person name="Barrangou R."/>
            <person name="Klaenhammer T.R."/>
            <person name="Caufield P.W."/>
            <person name="Cui Y."/>
            <person name="Zhang H."/>
            <person name="O'Toole P.W."/>
        </authorList>
    </citation>
    <scope>NUCLEOTIDE SEQUENCE [LARGE SCALE GENOMIC DNA]</scope>
    <source>
        <strain evidence="2 3">DSM 20001</strain>
    </source>
</reference>
<evidence type="ECO:0000313" key="2">
    <source>
        <dbReference type="EMBL" id="KRK14847.1"/>
    </source>
</evidence>
<organism evidence="2 3">
    <name type="scientific">Loigolactobacillus coryniformis subsp. coryniformis KCTC 3167 = DSM 20001</name>
    <dbReference type="NCBI Taxonomy" id="913848"/>
    <lineage>
        <taxon>Bacteria</taxon>
        <taxon>Bacillati</taxon>
        <taxon>Bacillota</taxon>
        <taxon>Bacilli</taxon>
        <taxon>Lactobacillales</taxon>
        <taxon>Lactobacillaceae</taxon>
        <taxon>Loigolactobacillus</taxon>
    </lineage>
</organism>
<dbReference type="GeneID" id="65917507"/>
<accession>A0A0R1EZG6</accession>
<name>A0A0R1EZG6_9LACO</name>
<evidence type="ECO:0000259" key="1">
    <source>
        <dbReference type="Pfam" id="PF18848"/>
    </source>
</evidence>
<gene>
    <name evidence="2" type="ORF">FD22_GL002064</name>
</gene>
<feature type="domain" description="Bacterial archaeo-eukaryotic release factor family 6" evidence="1">
    <location>
        <begin position="128"/>
        <end position="273"/>
    </location>
</feature>
<dbReference type="eggNOG" id="COG1537">
    <property type="taxonomic scope" value="Bacteria"/>
</dbReference>
<dbReference type="RefSeq" id="WP_010011673.1">
    <property type="nucleotide sequence ID" value="NZ_AZCN01000064.1"/>
</dbReference>
<evidence type="ECO:0000313" key="3">
    <source>
        <dbReference type="Proteomes" id="UP000051181"/>
    </source>
</evidence>
<proteinExistence type="predicted"/>